<dbReference type="Pfam" id="PF23966">
    <property type="entry name" value="DUF7294"/>
    <property type="match status" value="1"/>
</dbReference>
<sequence>MTQGPCPEPLAVVLYIGNERSLMTDDNFLTKVVIDICYRTFYIFSSDGEKKVLECEDSDQFMNVLEVVNLAKEFDSEVQVIYCDPITTSAGVV</sequence>
<name>A0A346FK97_9CAUD</name>
<reference evidence="1" key="1">
    <citation type="submission" date="2018-07" db="EMBL/GenBank/DDBJ databases">
        <title>Complete genome sequence of the cyanophage S-PRM1 isolated from Singapore coastal waters.</title>
        <authorList>
            <person name="Chenard C."/>
            <person name="Kolundzija S."/>
            <person name="Lauro F.M."/>
        </authorList>
    </citation>
    <scope>NUCLEOTIDE SEQUENCE [LARGE SCALE GENOMIC DNA]</scope>
</reference>
<evidence type="ECO:0000313" key="2">
    <source>
        <dbReference type="Proteomes" id="UP000259950"/>
    </source>
</evidence>
<dbReference type="Proteomes" id="UP000259950">
    <property type="component" value="Segment"/>
</dbReference>
<keyword evidence="2" id="KW-1185">Reference proteome</keyword>
<proteinExistence type="predicted"/>
<evidence type="ECO:0000313" key="1">
    <source>
        <dbReference type="EMBL" id="AXN58402.1"/>
    </source>
</evidence>
<dbReference type="RefSeq" id="YP_010097855.1">
    <property type="nucleotide sequence ID" value="NC_055761.1"/>
</dbReference>
<dbReference type="KEGG" id="vg:65115522"/>
<organism evidence="1">
    <name type="scientific">Synechococcus virus S-PRM1</name>
    <dbReference type="NCBI Taxonomy" id="2100130"/>
    <lineage>
        <taxon>Viruses</taxon>
        <taxon>Duplodnaviria</taxon>
        <taxon>Heunggongvirae</taxon>
        <taxon>Uroviricota</taxon>
        <taxon>Caudoviricetes</taxon>
        <taxon>Pantevenvirales</taxon>
        <taxon>Kyanoviridae</taxon>
        <taxon>Makelovirus</taxon>
        <taxon>Makelovirus prm1</taxon>
    </lineage>
</organism>
<dbReference type="GeneID" id="65115522"/>
<protein>
    <submittedName>
        <fullName evidence="1">Uncharacterized protein</fullName>
    </submittedName>
</protein>
<dbReference type="EMBL" id="MH629685">
    <property type="protein sequence ID" value="AXN58402.1"/>
    <property type="molecule type" value="Genomic_DNA"/>
</dbReference>
<accession>A0A346FK97</accession>
<dbReference type="InterPro" id="IPR055718">
    <property type="entry name" value="DUF7294"/>
</dbReference>